<reference evidence="1" key="1">
    <citation type="submission" date="2023-03" db="EMBL/GenBank/DDBJ databases">
        <title>Chromosome-level genomes of two armyworms, Mythimna separata and Mythimna loreyi, provide insights into the biosynthesis and reception of sex pheromones.</title>
        <authorList>
            <person name="Zhao H."/>
        </authorList>
    </citation>
    <scope>NUCLEOTIDE SEQUENCE</scope>
    <source>
        <strain evidence="1">BeijingLab</strain>
    </source>
</reference>
<name>A0ACC2Q3W3_9NEOP</name>
<evidence type="ECO:0000313" key="1">
    <source>
        <dbReference type="EMBL" id="KAJ8707283.1"/>
    </source>
</evidence>
<gene>
    <name evidence="1" type="ORF">PYW08_011417</name>
</gene>
<organism evidence="1 2">
    <name type="scientific">Mythimna loreyi</name>
    <dbReference type="NCBI Taxonomy" id="667449"/>
    <lineage>
        <taxon>Eukaryota</taxon>
        <taxon>Metazoa</taxon>
        <taxon>Ecdysozoa</taxon>
        <taxon>Arthropoda</taxon>
        <taxon>Hexapoda</taxon>
        <taxon>Insecta</taxon>
        <taxon>Pterygota</taxon>
        <taxon>Neoptera</taxon>
        <taxon>Endopterygota</taxon>
        <taxon>Lepidoptera</taxon>
        <taxon>Glossata</taxon>
        <taxon>Ditrysia</taxon>
        <taxon>Noctuoidea</taxon>
        <taxon>Noctuidae</taxon>
        <taxon>Noctuinae</taxon>
        <taxon>Hadenini</taxon>
        <taxon>Mythimna</taxon>
    </lineage>
</organism>
<accession>A0ACC2Q3W3</accession>
<evidence type="ECO:0000313" key="2">
    <source>
        <dbReference type="Proteomes" id="UP001231649"/>
    </source>
</evidence>
<sequence length="272" mass="31197">MGELDRVLNPIVEYIFLAVIVSALIYGVISWCILKKFRNYMNYVCLNLLLAQFLVVLCRKYALVSVTAVIIGIYVILVRGHWLVVVCHMFYIDIAKVFDGHMPKRRFLKSFLFGWVVPVLSTIPILFTLSNIVDSIILLSPLILNIILFIIIVCSLCRKSEASATTATSKCRRLYIATLIFIVGDVSLIAYFLIGFILSESYVRPYIYILMLSPILLSVFLVVVKSNRELWHQYYVNKLKQRVSIRREDRNMHERVIGEPAESPAQVLDAQV</sequence>
<protein>
    <submittedName>
        <fullName evidence="1">Uncharacterized protein</fullName>
    </submittedName>
</protein>
<dbReference type="EMBL" id="CM056805">
    <property type="protein sequence ID" value="KAJ8707283.1"/>
    <property type="molecule type" value="Genomic_DNA"/>
</dbReference>
<comment type="caution">
    <text evidence="1">The sequence shown here is derived from an EMBL/GenBank/DDBJ whole genome shotgun (WGS) entry which is preliminary data.</text>
</comment>
<keyword evidence="2" id="KW-1185">Reference proteome</keyword>
<dbReference type="Proteomes" id="UP001231649">
    <property type="component" value="Chromosome 29"/>
</dbReference>
<proteinExistence type="predicted"/>